<evidence type="ECO:0000256" key="1">
    <source>
        <dbReference type="SAM" id="MobiDB-lite"/>
    </source>
</evidence>
<evidence type="ECO:0000313" key="2">
    <source>
        <dbReference type="EMBL" id="PAN28025.1"/>
    </source>
</evidence>
<dbReference type="Gramene" id="PAN28025">
    <property type="protein sequence ID" value="PAN28025"/>
    <property type="gene ID" value="PAHAL_5G125700"/>
</dbReference>
<sequence length="249" mass="26106">MSPGHKANPPPLVRHASADADPPAPFEKQPPPYSVQSGACQDLPPTVRRCGPSLSLVCAAGPKAPRPAARRAKSKGERGGGRRVSVRGARPSSPAPQAAAAPCGGARTESKSAERALSRKARMGTGERTPTLGAGRGSVVALGPRRREGAGGNAVSRWWEQLGPCRTWGEKARGPRCRRRFLTGCVAEAASRRQAQACGWLGRIPLRTHRPSPGLRRPHTGPAGNPDASPSCRPLCGGAVAVFVTRQQR</sequence>
<dbReference type="AlphaFoldDB" id="A0A2S3HQW9"/>
<feature type="compositionally biased region" description="Basic and acidic residues" evidence="1">
    <location>
        <begin position="108"/>
        <end position="117"/>
    </location>
</feature>
<accession>A0A2S3HQW9</accession>
<feature type="compositionally biased region" description="Low complexity" evidence="1">
    <location>
        <begin position="86"/>
        <end position="107"/>
    </location>
</feature>
<name>A0A2S3HQW9_9POAL</name>
<organism evidence="2">
    <name type="scientific">Panicum hallii</name>
    <dbReference type="NCBI Taxonomy" id="206008"/>
    <lineage>
        <taxon>Eukaryota</taxon>
        <taxon>Viridiplantae</taxon>
        <taxon>Streptophyta</taxon>
        <taxon>Embryophyta</taxon>
        <taxon>Tracheophyta</taxon>
        <taxon>Spermatophyta</taxon>
        <taxon>Magnoliopsida</taxon>
        <taxon>Liliopsida</taxon>
        <taxon>Poales</taxon>
        <taxon>Poaceae</taxon>
        <taxon>PACMAD clade</taxon>
        <taxon>Panicoideae</taxon>
        <taxon>Panicodae</taxon>
        <taxon>Paniceae</taxon>
        <taxon>Panicinae</taxon>
        <taxon>Panicum</taxon>
        <taxon>Panicum sect. Panicum</taxon>
    </lineage>
</organism>
<protein>
    <submittedName>
        <fullName evidence="2">Uncharacterized protein</fullName>
    </submittedName>
</protein>
<feature type="compositionally biased region" description="Pro residues" evidence="1">
    <location>
        <begin position="22"/>
        <end position="33"/>
    </location>
</feature>
<feature type="region of interest" description="Disordered" evidence="1">
    <location>
        <begin position="208"/>
        <end position="231"/>
    </location>
</feature>
<feature type="region of interest" description="Disordered" evidence="1">
    <location>
        <begin position="1"/>
        <end position="151"/>
    </location>
</feature>
<reference evidence="2" key="1">
    <citation type="submission" date="2018-04" db="EMBL/GenBank/DDBJ databases">
        <title>WGS assembly of Panicum hallii.</title>
        <authorList>
            <person name="Lovell J."/>
            <person name="Jenkins J."/>
            <person name="Lowry D."/>
            <person name="Mamidi S."/>
            <person name="Sreedasyam A."/>
            <person name="Weng X."/>
            <person name="Barry K."/>
            <person name="Bonette J."/>
            <person name="Campitelli B."/>
            <person name="Daum C."/>
            <person name="Gordon S."/>
            <person name="Gould B."/>
            <person name="Lipzen A."/>
            <person name="Macqueen A."/>
            <person name="Palacio-Mejia J."/>
            <person name="Plott C."/>
            <person name="Shakirov E."/>
            <person name="Shu S."/>
            <person name="Yoshinaga Y."/>
            <person name="Zane M."/>
            <person name="Rokhsar D."/>
            <person name="Grimwood J."/>
            <person name="Schmutz J."/>
            <person name="Juenger T."/>
        </authorList>
    </citation>
    <scope>NUCLEOTIDE SEQUENCE [LARGE SCALE GENOMIC DNA]</scope>
    <source>
        <strain evidence="2">FIL2</strain>
    </source>
</reference>
<proteinExistence type="predicted"/>
<dbReference type="EMBL" id="CM008050">
    <property type="protein sequence ID" value="PAN28025.1"/>
    <property type="molecule type" value="Genomic_DNA"/>
</dbReference>
<dbReference type="Proteomes" id="UP000243499">
    <property type="component" value="Chromosome 5"/>
</dbReference>
<gene>
    <name evidence="2" type="ORF">PAHAL_5G125700</name>
</gene>